<dbReference type="Pfam" id="PF13333">
    <property type="entry name" value="rve_2"/>
    <property type="match status" value="1"/>
</dbReference>
<reference evidence="3 4" key="1">
    <citation type="submission" date="2016-10" db="EMBL/GenBank/DDBJ databases">
        <authorList>
            <person name="de Groot N.N."/>
        </authorList>
    </citation>
    <scope>NUCLEOTIDE SEQUENCE [LARGE SCALE GENOMIC DNA]</scope>
    <source>
        <strain evidence="3">1</strain>
    </source>
</reference>
<dbReference type="PANTHER" id="PTHR46889">
    <property type="entry name" value="TRANSPOSASE INSF FOR INSERTION SEQUENCE IS3B-RELATED"/>
    <property type="match status" value="1"/>
</dbReference>
<evidence type="ECO:0008006" key="5">
    <source>
        <dbReference type="Google" id="ProtNLM"/>
    </source>
</evidence>
<dbReference type="AlphaFoldDB" id="A0A1G5SH13"/>
<gene>
    <name evidence="3" type="ORF">NSMM_580003</name>
</gene>
<evidence type="ECO:0000259" key="1">
    <source>
        <dbReference type="Pfam" id="PF13276"/>
    </source>
</evidence>
<accession>A0A1G5SH13</accession>
<dbReference type="Proteomes" id="UP000198729">
    <property type="component" value="Unassembled WGS sequence"/>
</dbReference>
<name>A0A1G5SH13_9PROT</name>
<evidence type="ECO:0000313" key="3">
    <source>
        <dbReference type="EMBL" id="SCZ86495.1"/>
    </source>
</evidence>
<organism evidence="3 4">
    <name type="scientific">Nitrosomonas mobilis</name>
    <dbReference type="NCBI Taxonomy" id="51642"/>
    <lineage>
        <taxon>Bacteria</taxon>
        <taxon>Pseudomonadati</taxon>
        <taxon>Pseudomonadota</taxon>
        <taxon>Betaproteobacteria</taxon>
        <taxon>Nitrosomonadales</taxon>
        <taxon>Nitrosomonadaceae</taxon>
        <taxon>Nitrosomonas</taxon>
    </lineage>
</organism>
<feature type="domain" description="HTH-like" evidence="1">
    <location>
        <begin position="47"/>
        <end position="101"/>
    </location>
</feature>
<dbReference type="InterPro" id="IPR001584">
    <property type="entry name" value="Integrase_cat-core"/>
</dbReference>
<dbReference type="STRING" id="51642.NSMM_580003"/>
<dbReference type="GO" id="GO:0015074">
    <property type="term" value="P:DNA integration"/>
    <property type="evidence" value="ECO:0007669"/>
    <property type="project" value="InterPro"/>
</dbReference>
<dbReference type="InterPro" id="IPR025948">
    <property type="entry name" value="HTH-like_dom"/>
</dbReference>
<evidence type="ECO:0000313" key="4">
    <source>
        <dbReference type="Proteomes" id="UP000198729"/>
    </source>
</evidence>
<dbReference type="PANTHER" id="PTHR46889:SF4">
    <property type="entry name" value="TRANSPOSASE INSO FOR INSERTION SEQUENCE ELEMENT IS911B-RELATED"/>
    <property type="match status" value="1"/>
</dbReference>
<sequence length="195" mass="23202">MKYSFITQKKKTCPVGLLCRLLGVSRSAYDDYEQRRRNGPDDLHHRQLLDAVQNIVKSCDYTYGSRRIKRALNTLGYRVSRWKARRLMQEVGIQVKHRKKYKVTTDSNHPLPVFENQLNRQFTVARPDQVYVCDITCIWTQERCQWRHYQTHHAAQQNILQYIAMFYNNQRLHSYLDYKSPNQYEAEAAKSIKAA</sequence>
<dbReference type="InterPro" id="IPR050900">
    <property type="entry name" value="Transposase_IS3/IS150/IS904"/>
</dbReference>
<evidence type="ECO:0000259" key="2">
    <source>
        <dbReference type="Pfam" id="PF13333"/>
    </source>
</evidence>
<keyword evidence="4" id="KW-1185">Reference proteome</keyword>
<proteinExistence type="predicted"/>
<dbReference type="Pfam" id="PF13276">
    <property type="entry name" value="HTH_21"/>
    <property type="match status" value="1"/>
</dbReference>
<feature type="domain" description="Integrase catalytic" evidence="2">
    <location>
        <begin position="147"/>
        <end position="186"/>
    </location>
</feature>
<protein>
    <recommendedName>
        <fullName evidence="5">Transposase</fullName>
    </recommendedName>
</protein>
<dbReference type="EMBL" id="FMWO01000067">
    <property type="protein sequence ID" value="SCZ86495.1"/>
    <property type="molecule type" value="Genomic_DNA"/>
</dbReference>